<evidence type="ECO:0000313" key="8">
    <source>
        <dbReference type="EMBL" id="MBJ7543733.1"/>
    </source>
</evidence>
<dbReference type="RefSeq" id="WP_081796522.1">
    <property type="nucleotide sequence ID" value="NZ_JAEMUK010000016.1"/>
</dbReference>
<dbReference type="Proteomes" id="UP000623250">
    <property type="component" value="Unassembled WGS sequence"/>
</dbReference>
<accession>A0A8I1KLN1</accession>
<name>A0A8I1KLN1_9HYPH</name>
<keyword evidence="9" id="KW-1185">Reference proteome</keyword>
<evidence type="ECO:0000259" key="7">
    <source>
        <dbReference type="Pfam" id="PF13505"/>
    </source>
</evidence>
<dbReference type="PANTHER" id="PTHR34001:SF3">
    <property type="entry name" value="BLL7405 PROTEIN"/>
    <property type="match status" value="1"/>
</dbReference>
<dbReference type="GO" id="GO:0009279">
    <property type="term" value="C:cell outer membrane"/>
    <property type="evidence" value="ECO:0007669"/>
    <property type="project" value="UniProtKB-SubCell"/>
</dbReference>
<comment type="similarity">
    <text evidence="5">Belongs to the Omp25/RopB family.</text>
</comment>
<proteinExistence type="inferred from homology"/>
<dbReference type="PANTHER" id="PTHR34001">
    <property type="entry name" value="BLL7405 PROTEIN"/>
    <property type="match status" value="1"/>
</dbReference>
<evidence type="ECO:0000256" key="4">
    <source>
        <dbReference type="ARBA" id="ARBA00023237"/>
    </source>
</evidence>
<dbReference type="Pfam" id="PF13505">
    <property type="entry name" value="OMP_b-brl"/>
    <property type="match status" value="1"/>
</dbReference>
<gene>
    <name evidence="8" type="ORF">JDN41_09180</name>
</gene>
<keyword evidence="3" id="KW-0472">Membrane</keyword>
<evidence type="ECO:0000256" key="6">
    <source>
        <dbReference type="SAM" id="SignalP"/>
    </source>
</evidence>
<evidence type="ECO:0000256" key="3">
    <source>
        <dbReference type="ARBA" id="ARBA00023136"/>
    </source>
</evidence>
<dbReference type="InterPro" id="IPR027385">
    <property type="entry name" value="Beta-barrel_OMP"/>
</dbReference>
<comment type="caution">
    <text evidence="8">The sequence shown here is derived from an EMBL/GenBank/DDBJ whole genome shotgun (WGS) entry which is preliminary data.</text>
</comment>
<organism evidence="8 9">
    <name type="scientific">Rhodomicrobium udaipurense</name>
    <dbReference type="NCBI Taxonomy" id="1202716"/>
    <lineage>
        <taxon>Bacteria</taxon>
        <taxon>Pseudomonadati</taxon>
        <taxon>Pseudomonadota</taxon>
        <taxon>Alphaproteobacteria</taxon>
        <taxon>Hyphomicrobiales</taxon>
        <taxon>Hyphomicrobiaceae</taxon>
        <taxon>Rhodomicrobium</taxon>
    </lineage>
</organism>
<dbReference type="SUPFAM" id="SSF56925">
    <property type="entry name" value="OMPA-like"/>
    <property type="match status" value="1"/>
</dbReference>
<dbReference type="EMBL" id="JAEMUK010000016">
    <property type="protein sequence ID" value="MBJ7543733.1"/>
    <property type="molecule type" value="Genomic_DNA"/>
</dbReference>
<dbReference type="Gene3D" id="2.40.160.20">
    <property type="match status" value="1"/>
</dbReference>
<feature type="chain" id="PRO_5034790830" evidence="6">
    <location>
        <begin position="25"/>
        <end position="291"/>
    </location>
</feature>
<evidence type="ECO:0000256" key="2">
    <source>
        <dbReference type="ARBA" id="ARBA00022729"/>
    </source>
</evidence>
<feature type="signal peptide" evidence="6">
    <location>
        <begin position="1"/>
        <end position="24"/>
    </location>
</feature>
<feature type="domain" description="Outer membrane protein beta-barrel" evidence="7">
    <location>
        <begin position="44"/>
        <end position="280"/>
    </location>
</feature>
<evidence type="ECO:0000256" key="1">
    <source>
        <dbReference type="ARBA" id="ARBA00004442"/>
    </source>
</evidence>
<evidence type="ECO:0000313" key="9">
    <source>
        <dbReference type="Proteomes" id="UP000623250"/>
    </source>
</evidence>
<dbReference type="AlphaFoldDB" id="A0A8I1KLN1"/>
<keyword evidence="4" id="KW-0998">Cell outer membrane</keyword>
<sequence length="291" mass="31150">MSVCVVRASALAAGAFAIIGSASAADIYGGGGYGGYKDAPIIVAAPTWTGFYVGGHLGAAWTNLETRRNTYHDGDPLPTGVTVAPYDYSTFGGNGLNTTGAFGGGQFGYNWQTGGNFVLGIEVDVGGLQGDNERTFAAATYDSAALDEIDHIAVVNVKSQGGIYGDVTGRLGYAWGNTLLYLKGGFAWLATDLKVRAAITDIDGGTAYYSRSFDNTLTGWTAGGGLEYQFNPNWTMKVEYLHFDFSLDDNNWRWDEGNNWKIFKDNVTADTVKLGFNYRFVSSPAAYVPLK</sequence>
<evidence type="ECO:0000256" key="5">
    <source>
        <dbReference type="ARBA" id="ARBA00038306"/>
    </source>
</evidence>
<reference evidence="8 9" key="1">
    <citation type="submission" date="2020-12" db="EMBL/GenBank/DDBJ databases">
        <title>Revised draft genomes of Rhodomicrobium vannielii ATCC 17100 and Rhodomicrobium udaipurense JA643.</title>
        <authorList>
            <person name="Conners E.M."/>
            <person name="Davenport E.J."/>
            <person name="Bose A."/>
        </authorList>
    </citation>
    <scope>NUCLEOTIDE SEQUENCE [LARGE SCALE GENOMIC DNA]</scope>
    <source>
        <strain evidence="8 9">JA643</strain>
    </source>
</reference>
<comment type="subcellular location">
    <subcellularLocation>
        <location evidence="1">Cell outer membrane</location>
    </subcellularLocation>
</comment>
<dbReference type="InterPro" id="IPR011250">
    <property type="entry name" value="OMP/PagP_B-barrel"/>
</dbReference>
<keyword evidence="2 6" id="KW-0732">Signal</keyword>
<protein>
    <submittedName>
        <fullName evidence="8">Porin family protein</fullName>
    </submittedName>
</protein>
<dbReference type="InterPro" id="IPR051692">
    <property type="entry name" value="OMP-like"/>
</dbReference>